<reference evidence="14" key="3">
    <citation type="submission" date="2025-09" db="UniProtKB">
        <authorList>
            <consortium name="Ensembl"/>
        </authorList>
    </citation>
    <scope>IDENTIFICATION</scope>
    <source>
        <strain evidence="14">Brown Norway</strain>
    </source>
</reference>
<dbReference type="PANTHER" id="PTHR11705:SF65">
    <property type="entry name" value="MAST CELL CARBOXYPEPTIDASE A"/>
    <property type="match status" value="1"/>
</dbReference>
<evidence type="ECO:0000256" key="3">
    <source>
        <dbReference type="ARBA" id="ARBA00022645"/>
    </source>
</evidence>
<accession>A0ABK0LBS0</accession>
<reference evidence="14" key="1">
    <citation type="submission" date="2024-01" db="EMBL/GenBank/DDBJ databases">
        <title>GRCr8: a new rat reference genome assembly contstructed from accurate long reads and long range scaffolding.</title>
        <authorList>
            <person name="Doris P.A."/>
            <person name="Kalbfleisch T."/>
            <person name="Li K."/>
            <person name="Howe K."/>
            <person name="Wood J."/>
        </authorList>
    </citation>
    <scope>NUCLEOTIDE SEQUENCE [LARGE SCALE GENOMIC DNA]</scope>
    <source>
        <strain evidence="14">Brown Norway</strain>
    </source>
</reference>
<gene>
    <name evidence="14" type="primary">Cpa3</name>
</gene>
<reference evidence="14" key="2">
    <citation type="submission" date="2025-08" db="UniProtKB">
        <authorList>
            <consortium name="Ensembl"/>
        </authorList>
    </citation>
    <scope>IDENTIFICATION</scope>
    <source>
        <strain evidence="14">Brown Norway</strain>
    </source>
</reference>
<dbReference type="PROSITE" id="PS00133">
    <property type="entry name" value="CARBOXYPEPT_ZN_2"/>
    <property type="match status" value="1"/>
</dbReference>
<dbReference type="Gene3D" id="3.30.70.340">
    <property type="entry name" value="Metallocarboxypeptidase-like"/>
    <property type="match status" value="1"/>
</dbReference>
<sequence>MRSFLLMGVIYSTLAIAPVQFDREKVFRVKLQDEKQASILKNLTQTIELIPLRMYFLLNPATSKPQNRILVFLHPRFLKLDFWYPDAIHDIAVNMTVDFRVTEKESQTIQSTLEQHKMDYEILINDLQEEIDKQFDVKEEIAGRHSYAKYNDWNKIVSWTEKMVEKHPEMVSRIKIGSTVEDNPLYVLKIGRKDGERKAIFMDCGIHAREWVSPAFCQWFVYQAAKSYGKNKIMTKLLDRMNFYVLPVFNVDGYIWSWTKDRMWRKNRSKNPNSTCIGTDLNRNFDVSWDSSPNTDNPCLSVYRGPAPESEKETKAVTNFIRSHLNSIKAYITFHSYSQMLLFPYGYTIKLPPNHQDLLKVARIATDVLSSRYETRYIYGPIASTIYKTSGSSLDWAYDLGIKHTFAFELRDKGKSGFLLPESRIKPTCKETMLSVKFIAKYILKHTS</sequence>
<dbReference type="RGD" id="2390">
    <property type="gene designation" value="Cpa3"/>
</dbReference>
<keyword evidence="16" id="KW-1267">Proteomics identification</keyword>
<evidence type="ECO:0000259" key="13">
    <source>
        <dbReference type="PROSITE" id="PS52035"/>
    </source>
</evidence>
<dbReference type="SUPFAM" id="SSF54897">
    <property type="entry name" value="Protease propeptides/inhibitors"/>
    <property type="match status" value="2"/>
</dbReference>
<evidence type="ECO:0000256" key="4">
    <source>
        <dbReference type="ARBA" id="ARBA00022670"/>
    </source>
</evidence>
<dbReference type="PRINTS" id="PR00765">
    <property type="entry name" value="CRBOXYPTASEA"/>
</dbReference>
<dbReference type="InterPro" id="IPR036990">
    <property type="entry name" value="M14A-like_propep"/>
</dbReference>
<keyword evidence="9" id="KW-0482">Metalloprotease</keyword>
<dbReference type="InterPro" id="IPR057246">
    <property type="entry name" value="CARBOXYPEPT_ZN_1"/>
</dbReference>
<keyword evidence="3" id="KW-0121">Carboxypeptidase</keyword>
<name>A0ABK0LBS0_RAT</name>
<evidence type="ECO:0000313" key="15">
    <source>
        <dbReference type="Proteomes" id="UP000002494"/>
    </source>
</evidence>
<comment type="cofactor">
    <cofactor evidence="1">
        <name>Zn(2+)</name>
        <dbReference type="ChEBI" id="CHEBI:29105"/>
    </cofactor>
</comment>
<feature type="active site" description="Proton donor/acceptor" evidence="11">
    <location>
        <position position="409"/>
    </location>
</feature>
<dbReference type="Ensembl" id="ENSRNOT00000136092.1">
    <property type="protein sequence ID" value="ENSRNOP00000102216.1"/>
    <property type="gene ID" value="ENSRNOG00000011181.9"/>
</dbReference>
<keyword evidence="5" id="KW-0479">Metal-binding</keyword>
<keyword evidence="4" id="KW-0645">Protease</keyword>
<dbReference type="InterPro" id="IPR057247">
    <property type="entry name" value="CARBOXYPEPT_ZN_2"/>
</dbReference>
<dbReference type="GeneTree" id="ENSGT00940000161551"/>
<evidence type="ECO:0000256" key="10">
    <source>
        <dbReference type="ARBA" id="ARBA00023157"/>
    </source>
</evidence>
<evidence type="ECO:0000256" key="8">
    <source>
        <dbReference type="ARBA" id="ARBA00022833"/>
    </source>
</evidence>
<evidence type="ECO:0000256" key="6">
    <source>
        <dbReference type="ARBA" id="ARBA00022729"/>
    </source>
</evidence>
<keyword evidence="6 12" id="KW-0732">Signal</keyword>
<dbReference type="Pfam" id="PF02244">
    <property type="entry name" value="Propep_M14"/>
    <property type="match status" value="1"/>
</dbReference>
<dbReference type="SMART" id="SM00631">
    <property type="entry name" value="Zn_pept"/>
    <property type="match status" value="1"/>
</dbReference>
<evidence type="ECO:0000256" key="12">
    <source>
        <dbReference type="SAM" id="SignalP"/>
    </source>
</evidence>
<evidence type="ECO:0000256" key="11">
    <source>
        <dbReference type="PROSITE-ProRule" id="PRU01379"/>
    </source>
</evidence>
<keyword evidence="15" id="KW-1185">Reference proteome</keyword>
<comment type="similarity">
    <text evidence="2 11">Belongs to the peptidase M14 family.</text>
</comment>
<evidence type="ECO:0000256" key="5">
    <source>
        <dbReference type="ARBA" id="ARBA00022723"/>
    </source>
</evidence>
<proteinExistence type="evidence at protein level"/>
<dbReference type="Gene3D" id="3.40.630.10">
    <property type="entry name" value="Zn peptidases"/>
    <property type="match status" value="1"/>
</dbReference>
<protein>
    <submittedName>
        <fullName evidence="14">Carboxypeptidase A3</fullName>
    </submittedName>
</protein>
<dbReference type="PROSITE" id="PS52035">
    <property type="entry name" value="PEPTIDASE_M14"/>
    <property type="match status" value="1"/>
</dbReference>
<feature type="chain" id="PRO_5046336373" evidence="12">
    <location>
        <begin position="16"/>
        <end position="448"/>
    </location>
</feature>
<feature type="domain" description="Peptidase M14" evidence="13">
    <location>
        <begin position="149"/>
        <end position="443"/>
    </location>
</feature>
<evidence type="ECO:0000313" key="14">
    <source>
        <dbReference type="Ensembl" id="ENSRNOP00000102216.1"/>
    </source>
</evidence>
<dbReference type="PANTHER" id="PTHR11705">
    <property type="entry name" value="PROTEASE FAMILY M14 CARBOXYPEPTIDASE A,B"/>
    <property type="match status" value="1"/>
</dbReference>
<dbReference type="SUPFAM" id="SSF53187">
    <property type="entry name" value="Zn-dependent exopeptidases"/>
    <property type="match status" value="1"/>
</dbReference>
<keyword evidence="8" id="KW-0862">Zinc</keyword>
<dbReference type="InterPro" id="IPR003146">
    <property type="entry name" value="M14A_act_pep"/>
</dbReference>
<evidence type="ECO:0000256" key="9">
    <source>
        <dbReference type="ARBA" id="ARBA00023049"/>
    </source>
</evidence>
<dbReference type="Proteomes" id="UP000002494">
    <property type="component" value="Chromosome 2"/>
</dbReference>
<dbReference type="PROSITE" id="PS00132">
    <property type="entry name" value="CARBOXYPEPT_ZN_1"/>
    <property type="match status" value="1"/>
</dbReference>
<evidence type="ECO:0000256" key="7">
    <source>
        <dbReference type="ARBA" id="ARBA00022801"/>
    </source>
</evidence>
<organism evidence="14 15">
    <name type="scientific">Rattus norvegicus</name>
    <name type="common">Rat</name>
    <dbReference type="NCBI Taxonomy" id="10116"/>
    <lineage>
        <taxon>Eukaryota</taxon>
        <taxon>Metazoa</taxon>
        <taxon>Chordata</taxon>
        <taxon>Craniata</taxon>
        <taxon>Vertebrata</taxon>
        <taxon>Euteleostomi</taxon>
        <taxon>Mammalia</taxon>
        <taxon>Eutheria</taxon>
        <taxon>Euarchontoglires</taxon>
        <taxon>Glires</taxon>
        <taxon>Rodentia</taxon>
        <taxon>Myomorpha</taxon>
        <taxon>Muroidea</taxon>
        <taxon>Muridae</taxon>
        <taxon>Murinae</taxon>
        <taxon>Rattus</taxon>
    </lineage>
</organism>
<evidence type="ECO:0007829" key="16">
    <source>
        <dbReference type="PeptideAtlas" id="A0ABK0LBS0"/>
    </source>
</evidence>
<dbReference type="Pfam" id="PF00246">
    <property type="entry name" value="Peptidase_M14"/>
    <property type="match status" value="1"/>
</dbReference>
<feature type="signal peptide" evidence="12">
    <location>
        <begin position="1"/>
        <end position="15"/>
    </location>
</feature>
<keyword evidence="7" id="KW-0378">Hydrolase</keyword>
<evidence type="ECO:0000256" key="2">
    <source>
        <dbReference type="ARBA" id="ARBA00005988"/>
    </source>
</evidence>
<dbReference type="InterPro" id="IPR000834">
    <property type="entry name" value="Peptidase_M14"/>
</dbReference>
<keyword evidence="10" id="KW-1015">Disulfide bond</keyword>
<evidence type="ECO:0000256" key="1">
    <source>
        <dbReference type="ARBA" id="ARBA00001947"/>
    </source>
</evidence>